<dbReference type="AlphaFoldDB" id="A0A917TZ87"/>
<feature type="compositionally biased region" description="Polar residues" evidence="1">
    <location>
        <begin position="38"/>
        <end position="47"/>
    </location>
</feature>
<evidence type="ECO:0000313" key="3">
    <source>
        <dbReference type="Proteomes" id="UP000608890"/>
    </source>
</evidence>
<organism evidence="2 3">
    <name type="scientific">Micromonospora sonchi</name>
    <dbReference type="NCBI Taxonomy" id="1763543"/>
    <lineage>
        <taxon>Bacteria</taxon>
        <taxon>Bacillati</taxon>
        <taxon>Actinomycetota</taxon>
        <taxon>Actinomycetes</taxon>
        <taxon>Micromonosporales</taxon>
        <taxon>Micromonosporaceae</taxon>
        <taxon>Micromonospora</taxon>
    </lineage>
</organism>
<comment type="caution">
    <text evidence="2">The sequence shown here is derived from an EMBL/GenBank/DDBJ whole genome shotgun (WGS) entry which is preliminary data.</text>
</comment>
<evidence type="ECO:0000256" key="1">
    <source>
        <dbReference type="SAM" id="MobiDB-lite"/>
    </source>
</evidence>
<dbReference type="EMBL" id="BMNB01000015">
    <property type="protein sequence ID" value="GGM46727.1"/>
    <property type="molecule type" value="Genomic_DNA"/>
</dbReference>
<feature type="region of interest" description="Disordered" evidence="1">
    <location>
        <begin position="1"/>
        <end position="76"/>
    </location>
</feature>
<dbReference type="Proteomes" id="UP000608890">
    <property type="component" value="Unassembled WGS sequence"/>
</dbReference>
<sequence>MSSAKSADAAKAGATQQSPKHLPQSARSSLLTLFRSPASVTPDTVPTVSDHAPRTRTIEGHDRARRPPRQTPQRQV</sequence>
<reference evidence="2" key="1">
    <citation type="journal article" date="2014" name="Int. J. Syst. Evol. Microbiol.">
        <title>Complete genome sequence of Corynebacterium casei LMG S-19264T (=DSM 44701T), isolated from a smear-ripened cheese.</title>
        <authorList>
            <consortium name="US DOE Joint Genome Institute (JGI-PGF)"/>
            <person name="Walter F."/>
            <person name="Albersmeier A."/>
            <person name="Kalinowski J."/>
            <person name="Ruckert C."/>
        </authorList>
    </citation>
    <scope>NUCLEOTIDE SEQUENCE</scope>
    <source>
        <strain evidence="2">CGMCC 4.7312</strain>
    </source>
</reference>
<accession>A0A917TZ87</accession>
<evidence type="ECO:0000313" key="2">
    <source>
        <dbReference type="EMBL" id="GGM46727.1"/>
    </source>
</evidence>
<protein>
    <submittedName>
        <fullName evidence="2">Uncharacterized protein</fullName>
    </submittedName>
</protein>
<feature type="compositionally biased region" description="Polar residues" evidence="1">
    <location>
        <begin position="15"/>
        <end position="31"/>
    </location>
</feature>
<reference evidence="2" key="2">
    <citation type="submission" date="2020-09" db="EMBL/GenBank/DDBJ databases">
        <authorList>
            <person name="Sun Q."/>
            <person name="Zhou Y."/>
        </authorList>
    </citation>
    <scope>NUCLEOTIDE SEQUENCE</scope>
    <source>
        <strain evidence="2">CGMCC 4.7312</strain>
    </source>
</reference>
<proteinExistence type="predicted"/>
<feature type="compositionally biased region" description="Basic and acidic residues" evidence="1">
    <location>
        <begin position="51"/>
        <end position="62"/>
    </location>
</feature>
<keyword evidence="3" id="KW-1185">Reference proteome</keyword>
<name>A0A917TZ87_9ACTN</name>
<feature type="compositionally biased region" description="Low complexity" evidence="1">
    <location>
        <begin position="1"/>
        <end position="14"/>
    </location>
</feature>
<gene>
    <name evidence="2" type="ORF">GCM10011608_34310</name>
</gene>